<comment type="caution">
    <text evidence="6">The sequence shown here is derived from an EMBL/GenBank/DDBJ whole genome shotgun (WGS) entry which is preliminary data.</text>
</comment>
<dbReference type="OrthoDB" id="536948at2759"/>
<dbReference type="GO" id="GO:0030041">
    <property type="term" value="P:actin filament polymerization"/>
    <property type="evidence" value="ECO:0007669"/>
    <property type="project" value="TreeGrafter"/>
</dbReference>
<evidence type="ECO:0000259" key="5">
    <source>
        <dbReference type="PROSITE" id="PS50287"/>
    </source>
</evidence>
<dbReference type="SUPFAM" id="SSF56487">
    <property type="entry name" value="SRCR-like"/>
    <property type="match status" value="1"/>
</dbReference>
<dbReference type="EMBL" id="JAEHOE010000327">
    <property type="protein sequence ID" value="KAG2481927.1"/>
    <property type="molecule type" value="Genomic_DNA"/>
</dbReference>
<feature type="domain" description="SRCR" evidence="5">
    <location>
        <begin position="434"/>
        <end position="554"/>
    </location>
</feature>
<evidence type="ECO:0000256" key="1">
    <source>
        <dbReference type="ARBA" id="ARBA00023157"/>
    </source>
</evidence>
<feature type="region of interest" description="Disordered" evidence="3">
    <location>
        <begin position="784"/>
        <end position="837"/>
    </location>
</feature>
<evidence type="ECO:0000256" key="3">
    <source>
        <dbReference type="SAM" id="MobiDB-lite"/>
    </source>
</evidence>
<dbReference type="SMART" id="SM00202">
    <property type="entry name" value="SR"/>
    <property type="match status" value="1"/>
</dbReference>
<dbReference type="Pfam" id="PF00530">
    <property type="entry name" value="SRCR"/>
    <property type="match status" value="1"/>
</dbReference>
<name>A0A835XFA8_9CHLO</name>
<feature type="coiled-coil region" evidence="2">
    <location>
        <begin position="967"/>
        <end position="1028"/>
    </location>
</feature>
<feature type="compositionally biased region" description="Pro residues" evidence="3">
    <location>
        <begin position="71"/>
        <end position="83"/>
    </location>
</feature>
<proteinExistence type="predicted"/>
<feature type="compositionally biased region" description="Pro residues" evidence="3">
    <location>
        <begin position="809"/>
        <end position="825"/>
    </location>
</feature>
<accession>A0A835XFA8</accession>
<feature type="signal peptide" evidence="4">
    <location>
        <begin position="1"/>
        <end position="20"/>
    </location>
</feature>
<dbReference type="InterPro" id="IPR036772">
    <property type="entry name" value="SRCR-like_dom_sf"/>
</dbReference>
<dbReference type="InterPro" id="IPR001190">
    <property type="entry name" value="SRCR"/>
</dbReference>
<keyword evidence="7" id="KW-1185">Reference proteome</keyword>
<feature type="chain" id="PRO_5032531998" description="SRCR domain-containing protein" evidence="4">
    <location>
        <begin position="21"/>
        <end position="1201"/>
    </location>
</feature>
<keyword evidence="2" id="KW-0175">Coiled coil</keyword>
<dbReference type="PANTHER" id="PTHR45691">
    <property type="entry name" value="PROTEIN DIAPHANOUS"/>
    <property type="match status" value="1"/>
</dbReference>
<evidence type="ECO:0000256" key="2">
    <source>
        <dbReference type="SAM" id="Coils"/>
    </source>
</evidence>
<feature type="region of interest" description="Disordered" evidence="3">
    <location>
        <begin position="24"/>
        <end position="83"/>
    </location>
</feature>
<dbReference type="Gene3D" id="3.10.250.10">
    <property type="entry name" value="SRCR-like domain"/>
    <property type="match status" value="1"/>
</dbReference>
<evidence type="ECO:0000313" key="7">
    <source>
        <dbReference type="Proteomes" id="UP000612055"/>
    </source>
</evidence>
<evidence type="ECO:0000256" key="4">
    <source>
        <dbReference type="SAM" id="SignalP"/>
    </source>
</evidence>
<dbReference type="PROSITE" id="PS50287">
    <property type="entry name" value="SRCR_2"/>
    <property type="match status" value="1"/>
</dbReference>
<reference evidence="6" key="1">
    <citation type="journal article" date="2020" name="bioRxiv">
        <title>Comparative genomics of Chlamydomonas.</title>
        <authorList>
            <person name="Craig R.J."/>
            <person name="Hasan A.R."/>
            <person name="Ness R.W."/>
            <person name="Keightley P.D."/>
        </authorList>
    </citation>
    <scope>NUCLEOTIDE SEQUENCE</scope>
    <source>
        <strain evidence="6">CCAP 11/70</strain>
    </source>
</reference>
<dbReference type="GO" id="GO:0016020">
    <property type="term" value="C:membrane"/>
    <property type="evidence" value="ECO:0007669"/>
    <property type="project" value="InterPro"/>
</dbReference>
<keyword evidence="1" id="KW-1015">Disulfide bond</keyword>
<dbReference type="PANTHER" id="PTHR45691:SF1">
    <property type="entry name" value="FH2 DOMAIN-CONTAINING PROTEIN 1-RELATED"/>
    <property type="match status" value="1"/>
</dbReference>
<dbReference type="AlphaFoldDB" id="A0A835XFA8"/>
<dbReference type="GO" id="GO:0005884">
    <property type="term" value="C:actin filament"/>
    <property type="evidence" value="ECO:0007669"/>
    <property type="project" value="TreeGrafter"/>
</dbReference>
<protein>
    <recommendedName>
        <fullName evidence="5">SRCR domain-containing protein</fullName>
    </recommendedName>
</protein>
<sequence>MARLLELILVICWSLAGVTALIQSDGGASSESTRRLLQRRRKSPPPSTASSPKHGRKPGKGPDGGKKRHSPPPSPAAALPPAPSPVGLALAPRTLLPFSVVSEPSPLVTASVAVSCAPSLAASTAAGTGPAGGLGERFCAPLCAEGFTDASAKVVCASLHGNEKAAEYAKAGKPIAGLAWAAGRTAVRLACGRGAAALVGCEARLLAPGGCASFATVDCGAPVRLPPPPPPAALPPSCAALRSSLAPADLQSYRTDLPHGTLFLAGGALPARSGVVQLSWCGVLGSVSMKTTKGLETTAYDGPPYDEVSLANRSQALNVIRAALVCRKLGYEHSRYKKGSRRDGGGSGLVWDMRPACRPGLYEAAENRPPPPPATRPGYPDLEVTAKDCPSFDIDVTYRVDEAYPLSVECFDEPSDLQPLPYIPKAGDPPAGSLRLMNQTTDAWLSAAGSSRGFVQVYREGRWGSICSSGWDDADAEVACRQLGFAAGSAIYIRYDETRDEDNGGTRWRTAWMTDVGYSRPAQGAPWPRLLDCPHRGPPITDCPFTELAAVRCYAARANVPPPPPPSPRRPRAATPYPGCSLSLHVDLSMDAPLGKDTPIMGEAMCDRLADLATVLFRTLDTAEAPPLEGVDREGRPAGAEEKVPRVFGFDAEGFRVPSFQPGTQPRWEEGSWLPSPFACSNYTDRTMTVTGALDGARPGAARYVRRVLSNQTTKGVTEWILRLRDALGLLQPCQTFDTDYDYMMMGARMTPDVTFAFCDGPPLLYPGMDGVNTLVRSVWSSPPPDAPWDGGAYDDGFNPPEADTGVQAPPPPRPSPPRPRPSPPRLNAATNTTGLTPANATLRGCFLLPADAANRTLPSALLLPLANVTGASPNLTLASCASRVLSANRTLAALEAVSFTDAAGRRLVTMVCYGVVAWPLYPTAATELPWAQCGTALLKSRQQEREAQVARRKALEASAAERSAEESKLQQRLWAAQERLAQARRQALQRRGEAEALQPRVDDGARLASLRAARRALSERSARAEAAAAAEAGRCASFAALVGEHAAEAGAPVRELEGALAKLDQRMAHARSAFDLGALGGQLGEAREARREMEAQAGARRAQCEAAAAELEQLRAALAVREAANVEAVERSQAALREARAAAAEQRRLQAEAQRRLAEARSQRLADAGRLAELQRGVGAAQQTLEALGAPAGGEAEGAR</sequence>
<gene>
    <name evidence="6" type="ORF">HYH03_019115</name>
</gene>
<dbReference type="InterPro" id="IPR051412">
    <property type="entry name" value="Formin_Homology_Diaphanous_sf"/>
</dbReference>
<organism evidence="6 7">
    <name type="scientific">Edaphochlamys debaryana</name>
    <dbReference type="NCBI Taxonomy" id="47281"/>
    <lineage>
        <taxon>Eukaryota</taxon>
        <taxon>Viridiplantae</taxon>
        <taxon>Chlorophyta</taxon>
        <taxon>core chlorophytes</taxon>
        <taxon>Chlorophyceae</taxon>
        <taxon>CS clade</taxon>
        <taxon>Chlamydomonadales</taxon>
        <taxon>Chlamydomonadales incertae sedis</taxon>
        <taxon>Edaphochlamys</taxon>
    </lineage>
</organism>
<evidence type="ECO:0000313" key="6">
    <source>
        <dbReference type="EMBL" id="KAG2481927.1"/>
    </source>
</evidence>
<keyword evidence="4" id="KW-0732">Signal</keyword>
<dbReference type="Proteomes" id="UP000612055">
    <property type="component" value="Unassembled WGS sequence"/>
</dbReference>
<feature type="coiled-coil region" evidence="2">
    <location>
        <begin position="1130"/>
        <end position="1164"/>
    </location>
</feature>